<dbReference type="EMBL" id="UINC01130559">
    <property type="protein sequence ID" value="SVD11695.1"/>
    <property type="molecule type" value="Genomic_DNA"/>
</dbReference>
<evidence type="ECO:0000313" key="2">
    <source>
        <dbReference type="EMBL" id="SVD11695.1"/>
    </source>
</evidence>
<accession>A0A382SQD6</accession>
<dbReference type="Pfam" id="PF13453">
    <property type="entry name" value="Zn_ribbon_TFIIB"/>
    <property type="match status" value="1"/>
</dbReference>
<feature type="domain" description="Transcription factor zinc-finger" evidence="1">
    <location>
        <begin position="3"/>
        <end position="37"/>
    </location>
</feature>
<reference evidence="2" key="1">
    <citation type="submission" date="2018-05" db="EMBL/GenBank/DDBJ databases">
        <authorList>
            <person name="Lanie J.A."/>
            <person name="Ng W.-L."/>
            <person name="Kazmierczak K.M."/>
            <person name="Andrzejewski T.M."/>
            <person name="Davidsen T.M."/>
            <person name="Wayne K.J."/>
            <person name="Tettelin H."/>
            <person name="Glass J.I."/>
            <person name="Rusch D."/>
            <person name="Podicherti R."/>
            <person name="Tsui H.-C.T."/>
            <person name="Winkler M.E."/>
        </authorList>
    </citation>
    <scope>NUCLEOTIDE SEQUENCE</scope>
</reference>
<dbReference type="AlphaFoldDB" id="A0A382SQD6"/>
<gene>
    <name evidence="2" type="ORF">METZ01_LOCUS364549</name>
</gene>
<dbReference type="InterPro" id="IPR027392">
    <property type="entry name" value="TF_Znf"/>
</dbReference>
<evidence type="ECO:0000259" key="1">
    <source>
        <dbReference type="Pfam" id="PF13453"/>
    </source>
</evidence>
<proteinExistence type="predicted"/>
<protein>
    <recommendedName>
        <fullName evidence="1">Transcription factor zinc-finger domain-containing protein</fullName>
    </recommendedName>
</protein>
<organism evidence="2">
    <name type="scientific">marine metagenome</name>
    <dbReference type="NCBI Taxonomy" id="408172"/>
    <lineage>
        <taxon>unclassified sequences</taxon>
        <taxon>metagenomes</taxon>
        <taxon>ecological metagenomes</taxon>
    </lineage>
</organism>
<name>A0A382SQD6_9ZZZZ</name>
<sequence>MECPRDEVTLETKTERGIEIDECPSCNGKWLDQHELDLLEDTVFVAELKKGTRMYAIRESDINCLKCNEQMATFNYRAYNLPIDYCPDQHGFWLDGGEDKQILSLMKKRVGDLKRSRSAEMAWNDNLLGVAGGKSIFNRIKDFFR</sequence>